<protein>
    <recommendedName>
        <fullName evidence="1">cDENN domain-containing protein</fullName>
    </recommendedName>
</protein>
<evidence type="ECO:0000313" key="2">
    <source>
        <dbReference type="EMBL" id="ELP84846.1"/>
    </source>
</evidence>
<dbReference type="AlphaFoldDB" id="L7FJR7"/>
<evidence type="ECO:0000259" key="1">
    <source>
        <dbReference type="SMART" id="SM00799"/>
    </source>
</evidence>
<dbReference type="OMA" id="IMKERFY"/>
<sequence>MEQHSPIQRAIATANGSVVESFSIWGLPGKFRVEKSFNFFRRSQNFPAQLLFSYPPKNTLNDKIGEFIVPRGVIVRPVENFNALLNSPVGIHITFIPNEESPVFCVCFTRFELLQYPSDLIQETSMTSIYSTQQLETVRVYCITTRSPDISLLTPIIQDLFMTDFCFKEQWIKQFYLKTIPLIPQFKYQSTATRLYPLLDSLKNLHTDQPTLDLLSKHAIIRLFSVTKIAGILAMVSSLLLNISVFLIGRNIPLVTDCALSLIPLLGPFEWEGVIIPYIPSHLYEFLESPLPSIFGTEMPTEPVNISAFVAPVEPLGLMDNIDKIFLNNEKTPLPIPYFEDVFMELKNLCDREIVEILRMSSYEERMVAINKSGKGEKFGMEVMKIMKERFYDKIIGKITLFCKINGPLTFKEFQEKFPNTIPSGSLRTWYSEFVMSQHFSSWWIRNKMSNLQKSS</sequence>
<feature type="domain" description="cDENN" evidence="1">
    <location>
        <begin position="136"/>
        <end position="325"/>
    </location>
</feature>
<dbReference type="Pfam" id="PF02141">
    <property type="entry name" value="DENN"/>
    <property type="match status" value="1"/>
</dbReference>
<dbReference type="PANTHER" id="PTHR15288:SF20">
    <property type="entry name" value="UDENN DOMAIN-CONTAINING PROTEIN"/>
    <property type="match status" value="1"/>
</dbReference>
<organism evidence="2 3">
    <name type="scientific">Entamoeba invadens IP1</name>
    <dbReference type="NCBI Taxonomy" id="370355"/>
    <lineage>
        <taxon>Eukaryota</taxon>
        <taxon>Amoebozoa</taxon>
        <taxon>Evosea</taxon>
        <taxon>Archamoebae</taxon>
        <taxon>Mastigamoebida</taxon>
        <taxon>Entamoebidae</taxon>
        <taxon>Entamoeba</taxon>
    </lineage>
</organism>
<dbReference type="Proteomes" id="UP000014680">
    <property type="component" value="Unassembled WGS sequence"/>
</dbReference>
<dbReference type="KEGG" id="eiv:EIN_284020"/>
<dbReference type="VEuPathDB" id="AmoebaDB:EIN_284020"/>
<dbReference type="InterPro" id="IPR051942">
    <property type="entry name" value="DENN_domain_containing_2"/>
</dbReference>
<dbReference type="InterPro" id="IPR001194">
    <property type="entry name" value="cDENN_dom"/>
</dbReference>
<dbReference type="EMBL" id="KB207106">
    <property type="protein sequence ID" value="ELP84846.1"/>
    <property type="molecule type" value="Genomic_DNA"/>
</dbReference>
<dbReference type="RefSeq" id="XP_004184192.1">
    <property type="nucleotide sequence ID" value="XM_004184144.1"/>
</dbReference>
<accession>L7FJR7</accession>
<dbReference type="PANTHER" id="PTHR15288">
    <property type="entry name" value="DENN DOMAIN-CONTAINING PROTEIN 2"/>
    <property type="match status" value="1"/>
</dbReference>
<dbReference type="GeneID" id="14883843"/>
<evidence type="ECO:0000313" key="3">
    <source>
        <dbReference type="Proteomes" id="UP000014680"/>
    </source>
</evidence>
<name>L7FJR7_ENTIV</name>
<dbReference type="SMART" id="SM00799">
    <property type="entry name" value="DENN"/>
    <property type="match status" value="1"/>
</dbReference>
<reference evidence="2 3" key="1">
    <citation type="submission" date="2012-10" db="EMBL/GenBank/DDBJ databases">
        <authorList>
            <person name="Zafar N."/>
            <person name="Inman J."/>
            <person name="Hall N."/>
            <person name="Lorenzi H."/>
            <person name="Caler E."/>
        </authorList>
    </citation>
    <scope>NUCLEOTIDE SEQUENCE [LARGE SCALE GENOMIC DNA]</scope>
    <source>
        <strain evidence="2 3">IP1</strain>
    </source>
</reference>
<dbReference type="InterPro" id="IPR043153">
    <property type="entry name" value="DENN_C"/>
</dbReference>
<proteinExistence type="predicted"/>
<dbReference type="OrthoDB" id="10266080at2759"/>
<keyword evidence="3" id="KW-1185">Reference proteome</keyword>
<dbReference type="Gene3D" id="3.40.50.11500">
    <property type="match status" value="1"/>
</dbReference>
<gene>
    <name evidence="2" type="ORF">EIN_284020</name>
</gene>